<keyword evidence="5" id="KW-1185">Reference proteome</keyword>
<evidence type="ECO:0000313" key="5">
    <source>
        <dbReference type="Proteomes" id="UP000030003"/>
    </source>
</evidence>
<reference evidence="4 5" key="1">
    <citation type="submission" date="2013-08" db="EMBL/GenBank/DDBJ databases">
        <title>Genomic analysis of Lysobacter defluvii.</title>
        <authorList>
            <person name="Wang Q."/>
            <person name="Wang G."/>
        </authorList>
    </citation>
    <scope>NUCLEOTIDE SEQUENCE [LARGE SCALE GENOMIC DNA]</scope>
    <source>
        <strain evidence="4 5">IMMIB APB-9</strain>
    </source>
</reference>
<evidence type="ECO:0000256" key="2">
    <source>
        <dbReference type="ARBA" id="ARBA00022801"/>
    </source>
</evidence>
<dbReference type="Gene3D" id="3.40.50.1000">
    <property type="entry name" value="HAD superfamily/HAD-like"/>
    <property type="match status" value="1"/>
</dbReference>
<name>A0A0A0M8V5_9GAMM</name>
<dbReference type="RefSeq" id="WP_027069734.1">
    <property type="nucleotide sequence ID" value="NZ_AUHT01000007.1"/>
</dbReference>
<comment type="cofactor">
    <cofactor evidence="1">
        <name>Mg(2+)</name>
        <dbReference type="ChEBI" id="CHEBI:18420"/>
    </cofactor>
</comment>
<gene>
    <name evidence="4" type="ORF">N791_09025</name>
</gene>
<dbReference type="GO" id="GO:0016787">
    <property type="term" value="F:hydrolase activity"/>
    <property type="evidence" value="ECO:0007669"/>
    <property type="project" value="UniProtKB-KW"/>
</dbReference>
<dbReference type="SUPFAM" id="SSF56784">
    <property type="entry name" value="HAD-like"/>
    <property type="match status" value="1"/>
</dbReference>
<dbReference type="eggNOG" id="COG1011">
    <property type="taxonomic scope" value="Bacteria"/>
</dbReference>
<sequence length="240" mass="26300">MHPPIRAITLDLDDTVWPVAPAIVRAEAALESFFARHAPRAARQWPSAARQELRRQLDRERPHLAHDMSAQRRWMIERMLEEAGEDTVLADAAYDAYFAARCQVEHYPDSLAALERLAARVPLAAVSNGNACLRTIGIDHLFSFQLGAGEFGAPKPEPGIFLAACERLGVPPGQVLHVGDDPACDIAGAQRAGLRTCWIHRPGAFHDRMPEGAPPPDLHLPSLSALADWLEATHDTEPSP</sequence>
<accession>A0A0A0M8V5</accession>
<dbReference type="InterPro" id="IPR051400">
    <property type="entry name" value="HAD-like_hydrolase"/>
</dbReference>
<organism evidence="4 5">
    <name type="scientific">Lysobacter defluvii IMMIB APB-9 = DSM 18482</name>
    <dbReference type="NCBI Taxonomy" id="1385515"/>
    <lineage>
        <taxon>Bacteria</taxon>
        <taxon>Pseudomonadati</taxon>
        <taxon>Pseudomonadota</taxon>
        <taxon>Gammaproteobacteria</taxon>
        <taxon>Lysobacterales</taxon>
        <taxon>Lysobacteraceae</taxon>
        <taxon>Novilysobacter</taxon>
    </lineage>
</organism>
<proteinExistence type="predicted"/>
<protein>
    <submittedName>
        <fullName evidence="4">HAD family hydrolase</fullName>
    </submittedName>
</protein>
<dbReference type="Proteomes" id="UP000030003">
    <property type="component" value="Unassembled WGS sequence"/>
</dbReference>
<dbReference type="PRINTS" id="PR00413">
    <property type="entry name" value="HADHALOGNASE"/>
</dbReference>
<dbReference type="SFLD" id="SFLDS00003">
    <property type="entry name" value="Haloacid_Dehalogenase"/>
    <property type="match status" value="1"/>
</dbReference>
<dbReference type="InterPro" id="IPR006439">
    <property type="entry name" value="HAD-SF_hydro_IA"/>
</dbReference>
<keyword evidence="2 4" id="KW-0378">Hydrolase</keyword>
<dbReference type="PANTHER" id="PTHR46470">
    <property type="entry name" value="N-ACYLNEURAMINATE-9-PHOSPHATASE"/>
    <property type="match status" value="1"/>
</dbReference>
<dbReference type="PANTHER" id="PTHR46470:SF4">
    <property type="entry name" value="5-AMINO-6-(5-PHOSPHO-D-RIBITYLAMINO)URACIL PHOSPHATASE YIGB"/>
    <property type="match status" value="1"/>
</dbReference>
<dbReference type="Gene3D" id="1.20.120.1600">
    <property type="match status" value="1"/>
</dbReference>
<keyword evidence="3" id="KW-0460">Magnesium</keyword>
<evidence type="ECO:0000256" key="3">
    <source>
        <dbReference type="ARBA" id="ARBA00022842"/>
    </source>
</evidence>
<dbReference type="STRING" id="1385515.GCA_000423325_01353"/>
<dbReference type="AlphaFoldDB" id="A0A0A0M8V5"/>
<dbReference type="InterPro" id="IPR023214">
    <property type="entry name" value="HAD_sf"/>
</dbReference>
<comment type="caution">
    <text evidence="4">The sequence shown here is derived from an EMBL/GenBank/DDBJ whole genome shotgun (WGS) entry which is preliminary data.</text>
</comment>
<dbReference type="Pfam" id="PF00702">
    <property type="entry name" value="Hydrolase"/>
    <property type="match status" value="1"/>
</dbReference>
<dbReference type="NCBIfam" id="TIGR01549">
    <property type="entry name" value="HAD-SF-IA-v1"/>
    <property type="match status" value="1"/>
</dbReference>
<dbReference type="GO" id="GO:0009231">
    <property type="term" value="P:riboflavin biosynthetic process"/>
    <property type="evidence" value="ECO:0007669"/>
    <property type="project" value="TreeGrafter"/>
</dbReference>
<dbReference type="InterPro" id="IPR036412">
    <property type="entry name" value="HAD-like_sf"/>
</dbReference>
<dbReference type="SFLD" id="SFLDG01129">
    <property type="entry name" value="C1.5:_HAD__Beta-PGM__Phosphata"/>
    <property type="match status" value="1"/>
</dbReference>
<dbReference type="NCBIfam" id="TIGR01509">
    <property type="entry name" value="HAD-SF-IA-v3"/>
    <property type="match status" value="1"/>
</dbReference>
<evidence type="ECO:0000256" key="1">
    <source>
        <dbReference type="ARBA" id="ARBA00001946"/>
    </source>
</evidence>
<dbReference type="OrthoDB" id="367448at2"/>
<evidence type="ECO:0000313" key="4">
    <source>
        <dbReference type="EMBL" id="KGO97606.1"/>
    </source>
</evidence>
<dbReference type="EMBL" id="AVBH01000281">
    <property type="protein sequence ID" value="KGO97606.1"/>
    <property type="molecule type" value="Genomic_DNA"/>
</dbReference>